<proteinExistence type="predicted"/>
<dbReference type="EMBL" id="JYDI01000040">
    <property type="protein sequence ID" value="KRY56706.1"/>
    <property type="molecule type" value="Genomic_DNA"/>
</dbReference>
<sequence>MSCHIQFFQSEHRNVSKLCLDARYNRRNETNRKIKMLLAAFFSLPDAPTWTHSCYHSVPLFTYWSLTSLFY</sequence>
<name>A0A0V1D5Y2_TRIBR</name>
<organism evidence="1 2">
    <name type="scientific">Trichinella britovi</name>
    <name type="common">Parasitic roundworm</name>
    <dbReference type="NCBI Taxonomy" id="45882"/>
    <lineage>
        <taxon>Eukaryota</taxon>
        <taxon>Metazoa</taxon>
        <taxon>Ecdysozoa</taxon>
        <taxon>Nematoda</taxon>
        <taxon>Enoplea</taxon>
        <taxon>Dorylaimia</taxon>
        <taxon>Trichinellida</taxon>
        <taxon>Trichinellidae</taxon>
        <taxon>Trichinella</taxon>
    </lineage>
</organism>
<reference evidence="1 2" key="1">
    <citation type="submission" date="2015-01" db="EMBL/GenBank/DDBJ databases">
        <title>Evolution of Trichinella species and genotypes.</title>
        <authorList>
            <person name="Korhonen P.K."/>
            <person name="Edoardo P."/>
            <person name="Giuseppe L.R."/>
            <person name="Gasser R.B."/>
        </authorList>
    </citation>
    <scope>NUCLEOTIDE SEQUENCE [LARGE SCALE GENOMIC DNA]</scope>
    <source>
        <strain evidence="1">ISS120</strain>
    </source>
</reference>
<protein>
    <submittedName>
        <fullName evidence="1">Uncharacterized protein</fullName>
    </submittedName>
</protein>
<keyword evidence="2" id="KW-1185">Reference proteome</keyword>
<gene>
    <name evidence="1" type="ORF">T03_5315</name>
</gene>
<accession>A0A0V1D5Y2</accession>
<dbReference type="Proteomes" id="UP000054653">
    <property type="component" value="Unassembled WGS sequence"/>
</dbReference>
<dbReference type="AlphaFoldDB" id="A0A0V1D5Y2"/>
<comment type="caution">
    <text evidence="1">The sequence shown here is derived from an EMBL/GenBank/DDBJ whole genome shotgun (WGS) entry which is preliminary data.</text>
</comment>
<evidence type="ECO:0000313" key="1">
    <source>
        <dbReference type="EMBL" id="KRY56706.1"/>
    </source>
</evidence>
<evidence type="ECO:0000313" key="2">
    <source>
        <dbReference type="Proteomes" id="UP000054653"/>
    </source>
</evidence>